<evidence type="ECO:0000256" key="4">
    <source>
        <dbReference type="ARBA" id="ARBA00022485"/>
    </source>
</evidence>
<dbReference type="SUPFAM" id="SSF54862">
    <property type="entry name" value="4Fe-4S ferredoxins"/>
    <property type="match status" value="1"/>
</dbReference>
<dbReference type="InterPro" id="IPR006655">
    <property type="entry name" value="Mopterin_OxRdtase_prok_CS"/>
</dbReference>
<evidence type="ECO:0000256" key="6">
    <source>
        <dbReference type="ARBA" id="ARBA00022723"/>
    </source>
</evidence>
<dbReference type="CDD" id="cd02753">
    <property type="entry name" value="MopB_Formate-Dh-H"/>
    <property type="match status" value="1"/>
</dbReference>
<dbReference type="Pfam" id="PF13510">
    <property type="entry name" value="Fer2_4"/>
    <property type="match status" value="1"/>
</dbReference>
<evidence type="ECO:0000256" key="9">
    <source>
        <dbReference type="ARBA" id="ARBA00023004"/>
    </source>
</evidence>
<dbReference type="InterPro" id="IPR006963">
    <property type="entry name" value="Mopterin_OxRdtase_4Fe-4S_dom"/>
</dbReference>
<dbReference type="SMART" id="SM00926">
    <property type="entry name" value="Molybdop_Fe4S4"/>
    <property type="match status" value="1"/>
</dbReference>
<reference evidence="14 15" key="1">
    <citation type="submission" date="2014-10" db="EMBL/GenBank/DDBJ databases">
        <title>Genome sequencing of Vibrio sinaloensis T08.</title>
        <authorList>
            <person name="Chan K.-G."/>
            <person name="Mohamad N.I."/>
        </authorList>
    </citation>
    <scope>NUCLEOTIDE SEQUENCE [LARGE SCALE GENOMIC DNA]</scope>
    <source>
        <strain evidence="14 15">T08</strain>
    </source>
</reference>
<dbReference type="GO" id="GO:0051539">
    <property type="term" value="F:4 iron, 4 sulfur cluster binding"/>
    <property type="evidence" value="ECO:0007669"/>
    <property type="project" value="UniProtKB-KW"/>
</dbReference>
<feature type="domain" description="4Fe-4S Mo/W bis-MGD-type" evidence="13">
    <location>
        <begin position="718"/>
        <end position="775"/>
    </location>
</feature>
<sequence>MIEIIIDGKYRIVEEGSTLLEAAKVCGVEIPSLCGLNKSNQKVPCDLCVVEVESGGTQRACELEVYRGLNVKTQSDQLSEHRRQALNRIMQDHYADCEAPCKTACPAGVDIQSYLYFIAQNDHQKAIEVIKRTLPMPLSIGRVCPAFCESECRRSLVDESIAIRQLKRHAADADLAAQEAYTPEKKADRNLSIAIVGSGPGGLTAGYYLSNEGYDVTVFESMPKAGGWLRYGIPEYRLPKAILDKEIELMCRNGMQIKTEQKLGENLSLSQLSDDYDAVCLAVGASLAVEMKYPGSELAGCYLGVDYLKDFVTEQTYTTGKKVAVIGGGNTAIDCARTARRAGADTTIIYRRTREEMPAEDYEIEEAEHEGVKFLFLTNPAENIADETGHVKEVRLERMALGEPDASGRRRPEATGEFFTQAFDTVIAAVSQKPDLSFLEGDDLSIPLTRWNTSESDPQTMHTGTGNIFSIGDFRRGPSTAVEAVGDGRIAAKAIDLFLNGDMADMPAPAFNSRKEQKLAQVDPIHFESFQKVARSIMPELTPAQREQSFDEVELGFDNEEAIKEAARCLECGCQANTSCDLRDYSTEYGAEQHFELGLEVKSHQDWLNIRAKDPRHKFSVDRSSEFIEFDANRCISCGQCIQACSEQAVHGILNFVHDQHGRPALRPDDRPHFGSSKNGRLLMGDSNCVQCGACVQACPTGAMVDSRDRAQGREEVLKKVDTICTYCGVGCKLTMHVDEANNQIMHVTGAHSPVNEGMLCVKGRFGFDFISDDARLTTPLIRKDGWLQPASWDDAIALIAKKFTAIKQDFGGNALAGFSSAKTTNEDNYAFQKFIRRELGTNNIDHCARLCHASSVTGLEASLGSGAMTNDIPSIKHSDVIFIIGSDTTSAHPIIASHIKQAIRHHGARLIVADPKRIDMADHAELYLAHRPGTDVMLLNGIMQQIIKNGWYDQEYIEERVDGFDTLLQEVMSPAYALDKVELVTGVSGDDIFAMARMIGTAERTAVYYSMGITQHTTGHDNVRSIANLQLLCGNIGIEGGGINPLRGQSNVQGACDMGALPNNYPGYQKVYNPMIRQKFAIEWDAPNLPSEPGLTLTEIIDGACNRDVRGLYIMGENPVLSDPNQAHVIEGLETLDFLVVQDIFLTETAQYADVVLPSCSFAEKSGHFTNTERRVQRVNPAVKAPGEAKEDWWIIQQIANAMGGDWHYKEVSDITSEIARVTPQYAGLRWEAITPDGVQWPSNKNNPNGTRIMHQTQFTRGKGQMVGVPFRYAAELPDEDFPLVLTTGRVLEQFHTGTMTRKTKGLDNLAGPRAMISVQDAEALGISNGQRLRVSTRRGSIEIDAFVTKRIQQGVVFIPFHFVESPVNRLTTTATDPHAKIPEFKVAAVKVEAFEPQAVH</sequence>
<dbReference type="CDD" id="cd02790">
    <property type="entry name" value="MopB_CT_Formate-Dh_H"/>
    <property type="match status" value="1"/>
</dbReference>
<dbReference type="PROSITE" id="PS00490">
    <property type="entry name" value="MOLYBDOPTERIN_PROK_2"/>
    <property type="match status" value="1"/>
</dbReference>
<dbReference type="InterPro" id="IPR050612">
    <property type="entry name" value="Prok_Mopterin_Oxidored"/>
</dbReference>
<proteinExistence type="inferred from homology"/>
<dbReference type="InterPro" id="IPR006656">
    <property type="entry name" value="Mopterin_OxRdtase"/>
</dbReference>
<dbReference type="PROSITE" id="PS00198">
    <property type="entry name" value="4FE4S_FER_1"/>
    <property type="match status" value="1"/>
</dbReference>
<dbReference type="SUPFAM" id="SSF46548">
    <property type="entry name" value="alpha-helical ferredoxin"/>
    <property type="match status" value="1"/>
</dbReference>
<dbReference type="InterPro" id="IPR017896">
    <property type="entry name" value="4Fe4S_Fe-S-bd"/>
</dbReference>
<dbReference type="OrthoDB" id="9810782at2"/>
<dbReference type="Pfam" id="PF00384">
    <property type="entry name" value="Molybdopterin"/>
    <property type="match status" value="1"/>
</dbReference>
<dbReference type="GO" id="GO:0046872">
    <property type="term" value="F:metal ion binding"/>
    <property type="evidence" value="ECO:0007669"/>
    <property type="project" value="UniProtKB-KW"/>
</dbReference>
<dbReference type="GO" id="GO:0008863">
    <property type="term" value="F:formate dehydrogenase (NAD+) activity"/>
    <property type="evidence" value="ECO:0007669"/>
    <property type="project" value="InterPro"/>
</dbReference>
<dbReference type="InterPro" id="IPR036188">
    <property type="entry name" value="FAD/NAD-bd_sf"/>
</dbReference>
<dbReference type="Pfam" id="PF07992">
    <property type="entry name" value="Pyr_redox_2"/>
    <property type="match status" value="1"/>
</dbReference>
<dbReference type="SUPFAM" id="SSF54292">
    <property type="entry name" value="2Fe-2S ferredoxin-like"/>
    <property type="match status" value="1"/>
</dbReference>
<dbReference type="InterPro" id="IPR041925">
    <property type="entry name" value="CT_Formate-Dh_H"/>
</dbReference>
<dbReference type="SUPFAM" id="SSF50692">
    <property type="entry name" value="ADC-like"/>
    <property type="match status" value="1"/>
</dbReference>
<comment type="similarity">
    <text evidence="2">In the C-terminal section; belongs to the prokaryotic molybdopterin-containing oxidoreductase family.</text>
</comment>
<dbReference type="GO" id="GO:0043546">
    <property type="term" value="F:molybdopterin cofactor binding"/>
    <property type="evidence" value="ECO:0007669"/>
    <property type="project" value="InterPro"/>
</dbReference>
<keyword evidence="4" id="KW-0004">4Fe-4S</keyword>
<dbReference type="PRINTS" id="PR00419">
    <property type="entry name" value="ADXRDTASE"/>
</dbReference>
<dbReference type="InterPro" id="IPR028261">
    <property type="entry name" value="DPD_II"/>
</dbReference>
<dbReference type="PROSITE" id="PS51669">
    <property type="entry name" value="4FE4S_MOW_BIS_MGD"/>
    <property type="match status" value="1"/>
</dbReference>
<evidence type="ECO:0000256" key="10">
    <source>
        <dbReference type="ARBA" id="ARBA00023014"/>
    </source>
</evidence>
<dbReference type="EMBL" id="JRWP01000004">
    <property type="protein sequence ID" value="KGY09723.1"/>
    <property type="molecule type" value="Genomic_DNA"/>
</dbReference>
<dbReference type="Gene3D" id="3.40.50.740">
    <property type="match status" value="1"/>
</dbReference>
<evidence type="ECO:0000259" key="13">
    <source>
        <dbReference type="PROSITE" id="PS51669"/>
    </source>
</evidence>
<evidence type="ECO:0000256" key="8">
    <source>
        <dbReference type="ARBA" id="ARBA00023002"/>
    </source>
</evidence>
<comment type="caution">
    <text evidence="14">The sequence shown here is derived from an EMBL/GenBank/DDBJ whole genome shotgun (WGS) entry which is preliminary data.</text>
</comment>
<dbReference type="InterPro" id="IPR036010">
    <property type="entry name" value="2Fe-2S_ferredoxin-like_sf"/>
</dbReference>
<dbReference type="InterPro" id="IPR027467">
    <property type="entry name" value="MopterinOxRdtase_cofactor_BS"/>
</dbReference>
<dbReference type="InterPro" id="IPR006657">
    <property type="entry name" value="MoPterin_dinucl-bd_dom"/>
</dbReference>
<feature type="domain" description="4Fe-4S ferredoxin-type" evidence="12">
    <location>
        <begin position="626"/>
        <end position="655"/>
    </location>
</feature>
<dbReference type="SUPFAM" id="SSF51971">
    <property type="entry name" value="Nucleotide-binding domain"/>
    <property type="match status" value="1"/>
</dbReference>
<dbReference type="InterPro" id="IPR009010">
    <property type="entry name" value="Asp_de-COase-like_dom_sf"/>
</dbReference>
<dbReference type="PROSITE" id="PS51379">
    <property type="entry name" value="4FE4S_FER_2"/>
    <property type="match status" value="2"/>
</dbReference>
<dbReference type="InterPro" id="IPR001041">
    <property type="entry name" value="2Fe-2S_ferredoxin-type"/>
</dbReference>
<evidence type="ECO:0000256" key="5">
    <source>
        <dbReference type="ARBA" id="ARBA00022505"/>
    </source>
</evidence>
<dbReference type="FunFam" id="3.40.228.10:FF:000002">
    <property type="entry name" value="Formate dehydrogenase subunit alpha"/>
    <property type="match status" value="1"/>
</dbReference>
<dbReference type="InterPro" id="IPR017900">
    <property type="entry name" value="4Fe4S_Fe_S_CS"/>
</dbReference>
<dbReference type="GO" id="GO:0015942">
    <property type="term" value="P:formate metabolic process"/>
    <property type="evidence" value="ECO:0007669"/>
    <property type="project" value="InterPro"/>
</dbReference>
<evidence type="ECO:0000313" key="15">
    <source>
        <dbReference type="Proteomes" id="UP000030451"/>
    </source>
</evidence>
<dbReference type="Gene3D" id="3.30.70.20">
    <property type="match status" value="1"/>
</dbReference>
<evidence type="ECO:0000256" key="1">
    <source>
        <dbReference type="ARBA" id="ARBA00001942"/>
    </source>
</evidence>
<dbReference type="RefSeq" id="WP_038187497.1">
    <property type="nucleotide sequence ID" value="NZ_JRWP01000004.1"/>
</dbReference>
<keyword evidence="10" id="KW-0411">Iron-sulfur</keyword>
<dbReference type="Gene3D" id="2.40.40.20">
    <property type="match status" value="1"/>
</dbReference>
<dbReference type="PROSITE" id="PS51085">
    <property type="entry name" value="2FE2S_FER_2"/>
    <property type="match status" value="1"/>
</dbReference>
<comment type="similarity">
    <text evidence="3">Belongs to the prokaryotic molybdopterin-containing oxidoreductase family.</text>
</comment>
<dbReference type="Pfam" id="PF04879">
    <property type="entry name" value="Molybdop_Fe4S4"/>
    <property type="match status" value="1"/>
</dbReference>
<keyword evidence="7" id="KW-0677">Repeat</keyword>
<evidence type="ECO:0000256" key="2">
    <source>
        <dbReference type="ARBA" id="ARBA00007023"/>
    </source>
</evidence>
<feature type="domain" description="2Fe-2S ferredoxin-type" evidence="11">
    <location>
        <begin position="1"/>
        <end position="77"/>
    </location>
</feature>
<accession>A0A0A5JP41</accession>
<dbReference type="Gene3D" id="1.10.1060.10">
    <property type="entry name" value="Alpha-helical ferredoxin"/>
    <property type="match status" value="2"/>
</dbReference>
<feature type="domain" description="4Fe-4S ferredoxin-type" evidence="12">
    <location>
        <begin position="680"/>
        <end position="710"/>
    </location>
</feature>
<evidence type="ECO:0000259" key="12">
    <source>
        <dbReference type="PROSITE" id="PS51379"/>
    </source>
</evidence>
<evidence type="ECO:0000259" key="11">
    <source>
        <dbReference type="PROSITE" id="PS51085"/>
    </source>
</evidence>
<dbReference type="Pfam" id="PF14691">
    <property type="entry name" value="Fer4_20"/>
    <property type="match status" value="1"/>
</dbReference>
<protein>
    <submittedName>
        <fullName evidence="14">Formate dehydrogenase</fullName>
    </submittedName>
</protein>
<dbReference type="Gene3D" id="3.40.228.10">
    <property type="entry name" value="Dimethylsulfoxide Reductase, domain 2"/>
    <property type="match status" value="1"/>
</dbReference>
<dbReference type="PANTHER" id="PTHR43742">
    <property type="entry name" value="TRIMETHYLAMINE-N-OXIDE REDUCTASE"/>
    <property type="match status" value="1"/>
</dbReference>
<name>A0A0A5JP41_PHOS4</name>
<dbReference type="InterPro" id="IPR009051">
    <property type="entry name" value="Helical_ferredxn"/>
</dbReference>
<dbReference type="Gene3D" id="2.20.25.90">
    <property type="entry name" value="ADC-like domains"/>
    <property type="match status" value="1"/>
</dbReference>
<evidence type="ECO:0000313" key="14">
    <source>
        <dbReference type="EMBL" id="KGY09723.1"/>
    </source>
</evidence>
<dbReference type="STRING" id="379097.SE23_00490"/>
<dbReference type="SUPFAM" id="SSF53706">
    <property type="entry name" value="Formate dehydrogenase/DMSO reductase, domains 1-3"/>
    <property type="match status" value="1"/>
</dbReference>
<dbReference type="Pfam" id="PF01568">
    <property type="entry name" value="Molydop_binding"/>
    <property type="match status" value="1"/>
</dbReference>
<dbReference type="InterPro" id="IPR023753">
    <property type="entry name" value="FAD/NAD-binding_dom"/>
</dbReference>
<dbReference type="PROSITE" id="PS00551">
    <property type="entry name" value="MOLYBDOPTERIN_PROK_1"/>
    <property type="match status" value="1"/>
</dbReference>
<comment type="cofactor">
    <cofactor evidence="1">
        <name>Mo-bis(molybdopterin guanine dinucleotide)</name>
        <dbReference type="ChEBI" id="CHEBI:60539"/>
    </cofactor>
</comment>
<dbReference type="InterPro" id="IPR041924">
    <property type="entry name" value="Formate_Dh-H_N"/>
</dbReference>
<keyword evidence="8" id="KW-0560">Oxidoreductase</keyword>
<dbReference type="NCBIfam" id="TIGR01591">
    <property type="entry name" value="Fdh-alpha"/>
    <property type="match status" value="1"/>
</dbReference>
<dbReference type="Proteomes" id="UP000030451">
    <property type="component" value="Unassembled WGS sequence"/>
</dbReference>
<dbReference type="InterPro" id="IPR006478">
    <property type="entry name" value="Formate_DH_asu"/>
</dbReference>
<evidence type="ECO:0000256" key="3">
    <source>
        <dbReference type="ARBA" id="ARBA00010312"/>
    </source>
</evidence>
<dbReference type="PANTHER" id="PTHR43742:SF2">
    <property type="entry name" value="ASSIMILATORY NITRATE REDUCTASE CATALYTIC SUBUNIT"/>
    <property type="match status" value="1"/>
</dbReference>
<evidence type="ECO:0000256" key="7">
    <source>
        <dbReference type="ARBA" id="ARBA00022737"/>
    </source>
</evidence>
<keyword evidence="6" id="KW-0479">Metal-binding</keyword>
<keyword evidence="9" id="KW-0408">Iron</keyword>
<dbReference type="Gene3D" id="3.50.50.60">
    <property type="entry name" value="FAD/NAD(P)-binding domain"/>
    <property type="match status" value="2"/>
</dbReference>
<gene>
    <name evidence="14" type="ORF">NM06_02075</name>
</gene>
<keyword evidence="5" id="KW-0500">Molybdenum</keyword>
<organism evidence="14 15">
    <name type="scientific">Photobacterium sp. (strain ATCC 43367)</name>
    <dbReference type="NCBI Taxonomy" id="379097"/>
    <lineage>
        <taxon>Bacteria</taxon>
        <taxon>Pseudomonadati</taxon>
        <taxon>Pseudomonadota</taxon>
        <taxon>Gammaproteobacteria</taxon>
        <taxon>Vibrionales</taxon>
        <taxon>Vibrionaceae</taxon>
        <taxon>Vibrio</taxon>
        <taxon>Vibrio oreintalis group</taxon>
    </lineage>
</organism>
<dbReference type="Pfam" id="PF12838">
    <property type="entry name" value="Fer4_7"/>
    <property type="match status" value="1"/>
</dbReference>